<dbReference type="AlphaFoldDB" id="A0A4S8PF11"/>
<dbReference type="Proteomes" id="UP000305792">
    <property type="component" value="Unassembled WGS sequence"/>
</dbReference>
<protein>
    <submittedName>
        <fullName evidence="1">Uncharacterized protein</fullName>
    </submittedName>
</protein>
<dbReference type="EMBL" id="STGX01000006">
    <property type="protein sequence ID" value="THV28997.1"/>
    <property type="molecule type" value="Genomic_DNA"/>
</dbReference>
<reference evidence="1 2" key="1">
    <citation type="journal article" date="2018" name="Int. J. Syst. Evol. Microbiol.">
        <title>Glycomyces paridis sp. nov., isolated from the medicinal plant Paris polyphylla.</title>
        <authorList>
            <person name="Fang X.M."/>
            <person name="Bai J.L."/>
            <person name="Su J."/>
            <person name="Zhao L.L."/>
            <person name="Liu H.Y."/>
            <person name="Ma B.P."/>
            <person name="Zhang Y.Q."/>
            <person name="Yu L.Y."/>
        </authorList>
    </citation>
    <scope>NUCLEOTIDE SEQUENCE [LARGE SCALE GENOMIC DNA]</scope>
    <source>
        <strain evidence="1 2">CPCC 204357</strain>
    </source>
</reference>
<proteinExistence type="predicted"/>
<sequence length="409" mass="46049">MQPQQEQRRLTWEQADSEIRWLMGHLGAGFQERVDEADAVLWGPLSDYDRHLARSKFGELTCALASYFHRDRELPQQNLSAEEDRVLTLAVLARACGEHSVLGWQERIARIANADDRTYRSLHFEIETAGILARSSDHTVEFVPEDGPAKNCDLRIGGFIDVECKRLDGRRRQDQNSADFWRRLRDMLWQRVASLGNEYVFIVEVAGAPTNDDLAWLLQEARLQLSDDSEASGATDDDRVRFWFKRSPVRIVNGQLEGAGMPVEVLETFDFGRFEARAELDEDRRNLVDGVACTFAFKSGAELDLVKSAKRVIRKARRQLPKDRPSLVVVDAYEPILELPLEERAATREQIYAGLQADLADHGRPTGVILAAPDNDVGLGKRSMVYAGNPQPSAPFPAGFELFTGWAPA</sequence>
<name>A0A4S8PF11_9ACTN</name>
<accession>A0A4S8PF11</accession>
<evidence type="ECO:0000313" key="2">
    <source>
        <dbReference type="Proteomes" id="UP000305792"/>
    </source>
</evidence>
<keyword evidence="2" id="KW-1185">Reference proteome</keyword>
<comment type="caution">
    <text evidence="1">The sequence shown here is derived from an EMBL/GenBank/DDBJ whole genome shotgun (WGS) entry which is preliminary data.</text>
</comment>
<organism evidence="1 2">
    <name type="scientific">Glycomyces paridis</name>
    <dbReference type="NCBI Taxonomy" id="2126555"/>
    <lineage>
        <taxon>Bacteria</taxon>
        <taxon>Bacillati</taxon>
        <taxon>Actinomycetota</taxon>
        <taxon>Actinomycetes</taxon>
        <taxon>Glycomycetales</taxon>
        <taxon>Glycomycetaceae</taxon>
        <taxon>Glycomyces</taxon>
    </lineage>
</organism>
<gene>
    <name evidence="1" type="ORF">E9998_09600</name>
</gene>
<dbReference type="RefSeq" id="WP_136529491.1">
    <property type="nucleotide sequence ID" value="NZ_STGX01000006.1"/>
</dbReference>
<evidence type="ECO:0000313" key="1">
    <source>
        <dbReference type="EMBL" id="THV28997.1"/>
    </source>
</evidence>